<name>A0ABD5Z220_9EURY</name>
<gene>
    <name evidence="8" type="ORF">ACFQJ9_07690</name>
</gene>
<protein>
    <submittedName>
        <fullName evidence="8">Mechanosensitive ion channel domain-containing protein</fullName>
    </submittedName>
</protein>
<keyword evidence="9" id="KW-1185">Reference proteome</keyword>
<keyword evidence="4 6" id="KW-1133">Transmembrane helix</keyword>
<dbReference type="Gene3D" id="2.30.30.60">
    <property type="match status" value="1"/>
</dbReference>
<evidence type="ECO:0000256" key="6">
    <source>
        <dbReference type="SAM" id="Phobius"/>
    </source>
</evidence>
<feature type="transmembrane region" description="Helical" evidence="6">
    <location>
        <begin position="105"/>
        <end position="123"/>
    </location>
</feature>
<dbReference type="PANTHER" id="PTHR30221:SF20">
    <property type="entry name" value="SMALL-CONDUCTANCE MECHANOSENSITIVE CHANNEL"/>
    <property type="match status" value="1"/>
</dbReference>
<dbReference type="Pfam" id="PF00924">
    <property type="entry name" value="MS_channel_2nd"/>
    <property type="match status" value="1"/>
</dbReference>
<dbReference type="SUPFAM" id="SSF82861">
    <property type="entry name" value="Mechanosensitive channel protein MscS (YggB), transmembrane region"/>
    <property type="match status" value="1"/>
</dbReference>
<evidence type="ECO:0000313" key="8">
    <source>
        <dbReference type="EMBL" id="MFC7199295.1"/>
    </source>
</evidence>
<dbReference type="InterPro" id="IPR011014">
    <property type="entry name" value="MscS_channel_TM-2"/>
</dbReference>
<dbReference type="InterPro" id="IPR008910">
    <property type="entry name" value="MSC_TM_helix"/>
</dbReference>
<comment type="caution">
    <text evidence="8">The sequence shown here is derived from an EMBL/GenBank/DDBJ whole genome shotgun (WGS) entry which is preliminary data.</text>
</comment>
<comment type="similarity">
    <text evidence="2">Belongs to the MscS (TC 1.A.23) family.</text>
</comment>
<dbReference type="Proteomes" id="UP001596447">
    <property type="component" value="Unassembled WGS sequence"/>
</dbReference>
<proteinExistence type="inferred from homology"/>
<keyword evidence="3 6" id="KW-0812">Transmembrane</keyword>
<organism evidence="8 9">
    <name type="scientific">Halospeciosus flavus</name>
    <dbReference type="NCBI Taxonomy" id="3032283"/>
    <lineage>
        <taxon>Archaea</taxon>
        <taxon>Methanobacteriati</taxon>
        <taxon>Methanobacteriota</taxon>
        <taxon>Stenosarchaea group</taxon>
        <taxon>Halobacteria</taxon>
        <taxon>Halobacteriales</taxon>
        <taxon>Halobacteriaceae</taxon>
        <taxon>Halospeciosus</taxon>
    </lineage>
</organism>
<dbReference type="PANTHER" id="PTHR30221">
    <property type="entry name" value="SMALL-CONDUCTANCE MECHANOSENSITIVE CHANNEL"/>
    <property type="match status" value="1"/>
</dbReference>
<accession>A0ABD5Z220</accession>
<dbReference type="Gene3D" id="1.10.287.1260">
    <property type="match status" value="2"/>
</dbReference>
<dbReference type="InterPro" id="IPR010920">
    <property type="entry name" value="LSM_dom_sf"/>
</dbReference>
<dbReference type="InterPro" id="IPR045275">
    <property type="entry name" value="MscS_archaea/bacteria_type"/>
</dbReference>
<evidence type="ECO:0000256" key="5">
    <source>
        <dbReference type="ARBA" id="ARBA00023136"/>
    </source>
</evidence>
<dbReference type="RefSeq" id="WP_279529235.1">
    <property type="nucleotide sequence ID" value="NZ_CP122312.1"/>
</dbReference>
<evidence type="ECO:0000256" key="2">
    <source>
        <dbReference type="ARBA" id="ARBA00008017"/>
    </source>
</evidence>
<comment type="subcellular location">
    <subcellularLocation>
        <location evidence="1">Membrane</location>
        <topology evidence="1">Multi-pass membrane protein</topology>
    </subcellularLocation>
</comment>
<evidence type="ECO:0000313" key="9">
    <source>
        <dbReference type="Proteomes" id="UP001596447"/>
    </source>
</evidence>
<evidence type="ECO:0000256" key="3">
    <source>
        <dbReference type="ARBA" id="ARBA00022692"/>
    </source>
</evidence>
<evidence type="ECO:0000259" key="7">
    <source>
        <dbReference type="Pfam" id="PF00924"/>
    </source>
</evidence>
<keyword evidence="5 6" id="KW-0472">Membrane</keyword>
<dbReference type="SUPFAM" id="SSF50182">
    <property type="entry name" value="Sm-like ribonucleoproteins"/>
    <property type="match status" value="1"/>
</dbReference>
<dbReference type="InterPro" id="IPR023408">
    <property type="entry name" value="MscS_beta-dom_sf"/>
</dbReference>
<feature type="transmembrane region" description="Helical" evidence="6">
    <location>
        <begin position="76"/>
        <end position="99"/>
    </location>
</feature>
<feature type="transmembrane region" description="Helical" evidence="6">
    <location>
        <begin position="14"/>
        <end position="33"/>
    </location>
</feature>
<dbReference type="EMBL" id="JBHTAR010000011">
    <property type="protein sequence ID" value="MFC7199295.1"/>
    <property type="molecule type" value="Genomic_DNA"/>
</dbReference>
<dbReference type="Pfam" id="PF05552">
    <property type="entry name" value="MS_channel_1st_1"/>
    <property type="match status" value="1"/>
</dbReference>
<evidence type="ECO:0000256" key="1">
    <source>
        <dbReference type="ARBA" id="ARBA00004141"/>
    </source>
</evidence>
<feature type="domain" description="Mechanosensitive ion channel MscS" evidence="7">
    <location>
        <begin position="194"/>
        <end position="250"/>
    </location>
</feature>
<dbReference type="AlphaFoldDB" id="A0ABD5Z220"/>
<sequence>MITLDWQTILAEQFRYVLAVAILLVGLVAGYLVGRVNERLLRAANVPSTVEGTGLERTARSFNTSTVSVLARLSSWVIYVVAALVALQVANLVPAAVLWSQATVFIPRVVVALAVLVVGLVLGDKAELVVSEWLRGVKLPESNVVPKVVKYSIVFVAILVALGQLGVAVAALIVLFAAYAAALIVFTALATKDLLTSATAGIYLLLRQPYSIGDRVKIDDNEGIVQDVNIFVTHVEDEGTEYIVPNRLVFRRGVVRIRD</sequence>
<evidence type="ECO:0000256" key="4">
    <source>
        <dbReference type="ARBA" id="ARBA00022989"/>
    </source>
</evidence>
<reference evidence="8 9" key="1">
    <citation type="journal article" date="2019" name="Int. J. Syst. Evol. Microbiol.">
        <title>The Global Catalogue of Microorganisms (GCM) 10K type strain sequencing project: providing services to taxonomists for standard genome sequencing and annotation.</title>
        <authorList>
            <consortium name="The Broad Institute Genomics Platform"/>
            <consortium name="The Broad Institute Genome Sequencing Center for Infectious Disease"/>
            <person name="Wu L."/>
            <person name="Ma J."/>
        </authorList>
    </citation>
    <scope>NUCLEOTIDE SEQUENCE [LARGE SCALE GENOMIC DNA]</scope>
    <source>
        <strain evidence="8 9">XZGYJ-43</strain>
    </source>
</reference>
<dbReference type="GO" id="GO:0016020">
    <property type="term" value="C:membrane"/>
    <property type="evidence" value="ECO:0007669"/>
    <property type="project" value="UniProtKB-SubCell"/>
</dbReference>
<dbReference type="InterPro" id="IPR006685">
    <property type="entry name" value="MscS_channel_2nd"/>
</dbReference>